<gene>
    <name evidence="2" type="ORF">B296_00029907</name>
</gene>
<proteinExistence type="predicted"/>
<name>A0A426XNZ3_ENSVE</name>
<reference evidence="2 3" key="1">
    <citation type="journal article" date="2014" name="Agronomy (Basel)">
        <title>A Draft Genome Sequence for Ensete ventricosum, the Drought-Tolerant Tree Against Hunger.</title>
        <authorList>
            <person name="Harrison J."/>
            <person name="Moore K.A."/>
            <person name="Paszkiewicz K."/>
            <person name="Jones T."/>
            <person name="Grant M."/>
            <person name="Ambacheew D."/>
            <person name="Muzemil S."/>
            <person name="Studholme D.J."/>
        </authorList>
    </citation>
    <scope>NUCLEOTIDE SEQUENCE [LARGE SCALE GENOMIC DNA]</scope>
</reference>
<dbReference type="AlphaFoldDB" id="A0A426XNZ3"/>
<dbReference type="Proteomes" id="UP000287651">
    <property type="component" value="Unassembled WGS sequence"/>
</dbReference>
<keyword evidence="1" id="KW-0812">Transmembrane</keyword>
<protein>
    <submittedName>
        <fullName evidence="2">Uncharacterized protein</fullName>
    </submittedName>
</protein>
<evidence type="ECO:0000313" key="2">
    <source>
        <dbReference type="EMBL" id="RRT41219.1"/>
    </source>
</evidence>
<evidence type="ECO:0000256" key="1">
    <source>
        <dbReference type="SAM" id="Phobius"/>
    </source>
</evidence>
<feature type="transmembrane region" description="Helical" evidence="1">
    <location>
        <begin position="62"/>
        <end position="86"/>
    </location>
</feature>
<comment type="caution">
    <text evidence="2">The sequence shown here is derived from an EMBL/GenBank/DDBJ whole genome shotgun (WGS) entry which is preliminary data.</text>
</comment>
<keyword evidence="1" id="KW-0472">Membrane</keyword>
<dbReference type="EMBL" id="AMZH03018754">
    <property type="protein sequence ID" value="RRT41219.1"/>
    <property type="molecule type" value="Genomic_DNA"/>
</dbReference>
<accession>A0A426XNZ3</accession>
<keyword evidence="1" id="KW-1133">Transmembrane helix</keyword>
<sequence>MRRGSKNYQHHLFGSLGQQRLRRERVQFLRQLRMQKSPLELLRDRWIILDLRRVLQLFPPRLHLFVLVLMSQVGYVQGIVPCIILLDLCLVEIFHGPRAVEDWRRGLLGGLNGHLEPFNWCRRLLSLGVRPRPHFATARLVPPGQYLHFLVPPSKVIGLLSRRLGQSLGRRLRGFCRRGTLTYRAGATARAEGSFPPDTFSIPCRSSRSIWSAP</sequence>
<organism evidence="2 3">
    <name type="scientific">Ensete ventricosum</name>
    <name type="common">Abyssinian banana</name>
    <name type="synonym">Musa ensete</name>
    <dbReference type="NCBI Taxonomy" id="4639"/>
    <lineage>
        <taxon>Eukaryota</taxon>
        <taxon>Viridiplantae</taxon>
        <taxon>Streptophyta</taxon>
        <taxon>Embryophyta</taxon>
        <taxon>Tracheophyta</taxon>
        <taxon>Spermatophyta</taxon>
        <taxon>Magnoliopsida</taxon>
        <taxon>Liliopsida</taxon>
        <taxon>Zingiberales</taxon>
        <taxon>Musaceae</taxon>
        <taxon>Ensete</taxon>
    </lineage>
</organism>
<evidence type="ECO:0000313" key="3">
    <source>
        <dbReference type="Proteomes" id="UP000287651"/>
    </source>
</evidence>